<dbReference type="EMBL" id="CAMXCT010000050">
    <property type="protein sequence ID" value="CAI3973045.1"/>
    <property type="molecule type" value="Genomic_DNA"/>
</dbReference>
<name>A0A9P1BIA0_9DINO</name>
<sequence length="541" mass="59458">TMSSFTDTCEGDACWAAGWLQHSLTISASITSDAVETARLEGPLTSHMSPDSFPTRVVPFDITVLSILFILMMTLLCHEIYAAFRKPLLANHEEAKSNWMQVSYLASWFNMFFVIAMTVPVSLDFCMQMGQSATMSGFFLSSPIIGSIVGIVVGKIICGEADWNQLFARRMMVWCGQFSFLCTLVTAFLLNHSVHLSLSQRRTTFWFIILLLQVSTLVSAMPTVPMLVMQNKVTPTSEKTFWMIMAQCFRNAGMLVGPGFFALTAWAVKRGQPVAPTSLMAWCYLGFLLFGECLAIYSSMVLPKVLVPLPEEPSAPETEVCVMMLPSTQRERVVKNMVWYALERPFSISAIEVSTIMLLEVSYGWSTELCGTAFTVVAGASLIFSAISSVLLSRKFLTESSVFFGANLAGLFGVIFLFDFGTGAAGLLLADGMVYGMASVANGIAEGWASKAAMPGTNFSLEIYRLQNTIAVNCARFVSPIVARTVLDFGGRNIYACLQLLIVFLGTATVYKTVKMVWDNKGEDEKQTPVLKKEEAMQDAN</sequence>
<dbReference type="EMBL" id="CAMXCT020000050">
    <property type="protein sequence ID" value="CAL1126420.1"/>
    <property type="molecule type" value="Genomic_DNA"/>
</dbReference>
<keyword evidence="1" id="KW-0812">Transmembrane</keyword>
<dbReference type="OrthoDB" id="424129at2759"/>
<dbReference type="AlphaFoldDB" id="A0A9P1BIA0"/>
<feature type="transmembrane region" description="Helical" evidence="1">
    <location>
        <begin position="248"/>
        <end position="267"/>
    </location>
</feature>
<dbReference type="Proteomes" id="UP001152797">
    <property type="component" value="Unassembled WGS sequence"/>
</dbReference>
<accession>A0A9P1BIA0</accession>
<protein>
    <submittedName>
        <fullName evidence="2">Uncharacterized protein</fullName>
    </submittedName>
</protein>
<feature type="transmembrane region" description="Helical" evidence="1">
    <location>
        <begin position="279"/>
        <end position="297"/>
    </location>
</feature>
<feature type="transmembrane region" description="Helical" evidence="1">
    <location>
        <begin position="105"/>
        <end position="123"/>
    </location>
</feature>
<feature type="non-terminal residue" evidence="2">
    <location>
        <position position="1"/>
    </location>
</feature>
<reference evidence="3" key="2">
    <citation type="submission" date="2024-04" db="EMBL/GenBank/DDBJ databases">
        <authorList>
            <person name="Chen Y."/>
            <person name="Shah S."/>
            <person name="Dougan E. K."/>
            <person name="Thang M."/>
            <person name="Chan C."/>
        </authorList>
    </citation>
    <scope>NUCLEOTIDE SEQUENCE [LARGE SCALE GENOMIC DNA]</scope>
</reference>
<dbReference type="Gene3D" id="1.20.1250.20">
    <property type="entry name" value="MFS general substrate transporter like domains"/>
    <property type="match status" value="1"/>
</dbReference>
<comment type="caution">
    <text evidence="2">The sequence shown here is derived from an EMBL/GenBank/DDBJ whole genome shotgun (WGS) entry which is preliminary data.</text>
</comment>
<reference evidence="2" key="1">
    <citation type="submission" date="2022-10" db="EMBL/GenBank/DDBJ databases">
        <authorList>
            <person name="Chen Y."/>
            <person name="Dougan E. K."/>
            <person name="Chan C."/>
            <person name="Rhodes N."/>
            <person name="Thang M."/>
        </authorList>
    </citation>
    <scope>NUCLEOTIDE SEQUENCE</scope>
</reference>
<feature type="transmembrane region" description="Helical" evidence="1">
    <location>
        <begin position="493"/>
        <end position="511"/>
    </location>
</feature>
<proteinExistence type="predicted"/>
<evidence type="ECO:0000313" key="2">
    <source>
        <dbReference type="EMBL" id="CAI3973045.1"/>
    </source>
</evidence>
<evidence type="ECO:0000256" key="1">
    <source>
        <dbReference type="SAM" id="Phobius"/>
    </source>
</evidence>
<feature type="transmembrane region" description="Helical" evidence="1">
    <location>
        <begin position="404"/>
        <end position="430"/>
    </location>
</feature>
<gene>
    <name evidence="2" type="ORF">C1SCF055_LOCUS1575</name>
</gene>
<evidence type="ECO:0000313" key="4">
    <source>
        <dbReference type="Proteomes" id="UP001152797"/>
    </source>
</evidence>
<dbReference type="SUPFAM" id="SSF103473">
    <property type="entry name" value="MFS general substrate transporter"/>
    <property type="match status" value="1"/>
</dbReference>
<organism evidence="2">
    <name type="scientific">Cladocopium goreaui</name>
    <dbReference type="NCBI Taxonomy" id="2562237"/>
    <lineage>
        <taxon>Eukaryota</taxon>
        <taxon>Sar</taxon>
        <taxon>Alveolata</taxon>
        <taxon>Dinophyceae</taxon>
        <taxon>Suessiales</taxon>
        <taxon>Symbiodiniaceae</taxon>
        <taxon>Cladocopium</taxon>
    </lineage>
</organism>
<feature type="transmembrane region" description="Helical" evidence="1">
    <location>
        <begin position="205"/>
        <end position="228"/>
    </location>
</feature>
<evidence type="ECO:0000313" key="3">
    <source>
        <dbReference type="EMBL" id="CAL1126420.1"/>
    </source>
</evidence>
<feature type="transmembrane region" description="Helical" evidence="1">
    <location>
        <begin position="171"/>
        <end position="190"/>
    </location>
</feature>
<dbReference type="InterPro" id="IPR036259">
    <property type="entry name" value="MFS_trans_sf"/>
</dbReference>
<feature type="transmembrane region" description="Helical" evidence="1">
    <location>
        <begin position="62"/>
        <end position="84"/>
    </location>
</feature>
<feature type="transmembrane region" description="Helical" evidence="1">
    <location>
        <begin position="371"/>
        <end position="392"/>
    </location>
</feature>
<keyword evidence="1" id="KW-1133">Transmembrane helix</keyword>
<keyword evidence="4" id="KW-1185">Reference proteome</keyword>
<keyword evidence="1" id="KW-0472">Membrane</keyword>
<feature type="transmembrane region" description="Helical" evidence="1">
    <location>
        <begin position="135"/>
        <end position="159"/>
    </location>
</feature>
<dbReference type="EMBL" id="CAMXCT030000050">
    <property type="protein sequence ID" value="CAL4760357.1"/>
    <property type="molecule type" value="Genomic_DNA"/>
</dbReference>